<organism evidence="2">
    <name type="scientific">Solibacter usitatus (strain Ellin6076)</name>
    <dbReference type="NCBI Taxonomy" id="234267"/>
    <lineage>
        <taxon>Bacteria</taxon>
        <taxon>Pseudomonadati</taxon>
        <taxon>Acidobacteriota</taxon>
        <taxon>Terriglobia</taxon>
        <taxon>Bryobacterales</taxon>
        <taxon>Solibacteraceae</taxon>
        <taxon>Candidatus Solibacter</taxon>
    </lineage>
</organism>
<proteinExistence type="predicted"/>
<evidence type="ECO:0000313" key="2">
    <source>
        <dbReference type="EMBL" id="ABJ82481.1"/>
    </source>
</evidence>
<reference evidence="2" key="1">
    <citation type="submission" date="2006-10" db="EMBL/GenBank/DDBJ databases">
        <title>Complete sequence of Solibacter usitatus Ellin6076.</title>
        <authorList>
            <consortium name="US DOE Joint Genome Institute"/>
            <person name="Copeland A."/>
            <person name="Lucas S."/>
            <person name="Lapidus A."/>
            <person name="Barry K."/>
            <person name="Detter J.C."/>
            <person name="Glavina del Rio T."/>
            <person name="Hammon N."/>
            <person name="Israni S."/>
            <person name="Dalin E."/>
            <person name="Tice H."/>
            <person name="Pitluck S."/>
            <person name="Thompson L.S."/>
            <person name="Brettin T."/>
            <person name="Bruce D."/>
            <person name="Han C."/>
            <person name="Tapia R."/>
            <person name="Gilna P."/>
            <person name="Schmutz J."/>
            <person name="Larimer F."/>
            <person name="Land M."/>
            <person name="Hauser L."/>
            <person name="Kyrpides N."/>
            <person name="Mikhailova N."/>
            <person name="Janssen P.H."/>
            <person name="Kuske C.R."/>
            <person name="Richardson P."/>
        </authorList>
    </citation>
    <scope>NUCLEOTIDE SEQUENCE</scope>
    <source>
        <strain evidence="2">Ellin6076</strain>
    </source>
</reference>
<name>Q028S1_SOLUE</name>
<dbReference type="eggNOG" id="COG0501">
    <property type="taxonomic scope" value="Bacteria"/>
</dbReference>
<feature type="transmembrane region" description="Helical" evidence="1">
    <location>
        <begin position="290"/>
        <end position="308"/>
    </location>
</feature>
<feature type="transmembrane region" description="Helical" evidence="1">
    <location>
        <begin position="86"/>
        <end position="106"/>
    </location>
</feature>
<dbReference type="PANTHER" id="PTHR34978">
    <property type="entry name" value="POSSIBLE SENSOR-TRANSDUCER PROTEIN BLAR"/>
    <property type="match status" value="1"/>
</dbReference>
<dbReference type="InParanoid" id="Q028S1"/>
<dbReference type="KEGG" id="sus:Acid_1489"/>
<evidence type="ECO:0000256" key="1">
    <source>
        <dbReference type="SAM" id="Phobius"/>
    </source>
</evidence>
<protein>
    <submittedName>
        <fullName evidence="2">Peptidase M56, BlaR1</fullName>
    </submittedName>
</protein>
<keyword evidence="1" id="KW-0812">Transmembrane</keyword>
<keyword evidence="1" id="KW-0472">Membrane</keyword>
<feature type="transmembrane region" description="Helical" evidence="1">
    <location>
        <begin position="48"/>
        <end position="74"/>
    </location>
</feature>
<dbReference type="PANTHER" id="PTHR34978:SF3">
    <property type="entry name" value="SLR0241 PROTEIN"/>
    <property type="match status" value="1"/>
</dbReference>
<dbReference type="InterPro" id="IPR052173">
    <property type="entry name" value="Beta-lactam_resp_regulator"/>
</dbReference>
<dbReference type="EMBL" id="CP000473">
    <property type="protein sequence ID" value="ABJ82481.1"/>
    <property type="molecule type" value="Genomic_DNA"/>
</dbReference>
<sequence length="323" mass="34539" precursor="true">MIVPYLLRLLCLCLAAFFVIHTLAGLMVSLAAPAAVRAAQRMRARRGAGLLLTLRLLPAALGLTLVAGLCVPSYLLLEEGGSAERVGALCLVAAMAAAAMWTVAMARSVRAAARSVHHARAWERSGSQSRMDGAQHPVWIVDSPAPLLALAGVLRPRLVISRMAAAALSSEQLRAALRHEEAHRAAKDNLKRLLLLLAPGLLPGWHGFQALERGWFRLTEWAADDDAVAGNPRESLSLASALVRMARIGGTPEPEPLTVAFLADGGDLSARVDRLLCPATRIPAARRRPTLVVTAMLAALFLAASLQPETLESAHRLMEHLIH</sequence>
<feature type="transmembrane region" description="Helical" evidence="1">
    <location>
        <begin position="6"/>
        <end position="36"/>
    </location>
</feature>
<accession>Q028S1</accession>
<dbReference type="STRING" id="234267.Acid_1489"/>
<dbReference type="OrthoDB" id="462286at2"/>
<dbReference type="AlphaFoldDB" id="Q028S1"/>
<keyword evidence="1" id="KW-1133">Transmembrane helix</keyword>
<dbReference type="CDD" id="cd07326">
    <property type="entry name" value="M56_BlaR1_MecR1_like"/>
    <property type="match status" value="1"/>
</dbReference>
<dbReference type="HOGENOM" id="CLU_860246_0_0_0"/>
<gene>
    <name evidence="2" type="ordered locus">Acid_1489</name>
</gene>